<comment type="caution">
    <text evidence="2">The sequence shown here is derived from an EMBL/GenBank/DDBJ whole genome shotgun (WGS) entry which is preliminary data.</text>
</comment>
<feature type="region of interest" description="Disordered" evidence="1">
    <location>
        <begin position="294"/>
        <end position="344"/>
    </location>
</feature>
<feature type="compositionally biased region" description="Pro residues" evidence="1">
    <location>
        <begin position="81"/>
        <end position="93"/>
    </location>
</feature>
<protein>
    <submittedName>
        <fullName evidence="2">Neurogenic protein mastermind</fullName>
    </submittedName>
</protein>
<name>A0A4C1Y0D1_EUMVA</name>
<dbReference type="OrthoDB" id="5982619at2759"/>
<evidence type="ECO:0000313" key="2">
    <source>
        <dbReference type="EMBL" id="GBP69721.1"/>
    </source>
</evidence>
<dbReference type="Proteomes" id="UP000299102">
    <property type="component" value="Unassembled WGS sequence"/>
</dbReference>
<proteinExistence type="predicted"/>
<sequence length="344" mass="36463">MKLLCLRSTCTCSKQQKFGCGDYEPPAKLQCGGGGEALTKFSVEIVQQLEFTTSAADSQPQQISTNVTVKALANAVKTSSSPPPAGAPQPPPARANTPLDCERECKAECKSEIADDEFVGLDECAAALERDAAAAFPGLADLIGEDDGDEITSFEDLITEISEYPEFMKDFDLDSAKLNGSLGPEPPEGEPAPRPYTGEMSPAAQTLKHMAEQHQQAGGEWARYRSGPGGPGAFGASAGGANAGPGAYRPRPTLDHLHLSQAQQLHISQPHHSLQEIGKLRGHKKHGSLAWKCYRPGRGARAAATRRRPSPPPLAASPSPSPSPSPIIRCPPPDTSRLYAPRTL</sequence>
<gene>
    <name evidence="2" type="primary">mam</name>
    <name evidence="2" type="ORF">EVAR_79955_1</name>
</gene>
<feature type="region of interest" description="Disordered" evidence="1">
    <location>
        <begin position="75"/>
        <end position="98"/>
    </location>
</feature>
<dbReference type="STRING" id="151549.A0A4C1Y0D1"/>
<accession>A0A4C1Y0D1</accession>
<keyword evidence="3" id="KW-1185">Reference proteome</keyword>
<feature type="compositionally biased region" description="Pro residues" evidence="1">
    <location>
        <begin position="310"/>
        <end position="334"/>
    </location>
</feature>
<dbReference type="AlphaFoldDB" id="A0A4C1Y0D1"/>
<dbReference type="EMBL" id="BGZK01001050">
    <property type="protein sequence ID" value="GBP69721.1"/>
    <property type="molecule type" value="Genomic_DNA"/>
</dbReference>
<organism evidence="2 3">
    <name type="scientific">Eumeta variegata</name>
    <name type="common">Bagworm moth</name>
    <name type="synonym">Eumeta japonica</name>
    <dbReference type="NCBI Taxonomy" id="151549"/>
    <lineage>
        <taxon>Eukaryota</taxon>
        <taxon>Metazoa</taxon>
        <taxon>Ecdysozoa</taxon>
        <taxon>Arthropoda</taxon>
        <taxon>Hexapoda</taxon>
        <taxon>Insecta</taxon>
        <taxon>Pterygota</taxon>
        <taxon>Neoptera</taxon>
        <taxon>Endopterygota</taxon>
        <taxon>Lepidoptera</taxon>
        <taxon>Glossata</taxon>
        <taxon>Ditrysia</taxon>
        <taxon>Tineoidea</taxon>
        <taxon>Psychidae</taxon>
        <taxon>Oiketicinae</taxon>
        <taxon>Eumeta</taxon>
    </lineage>
</organism>
<evidence type="ECO:0000256" key="1">
    <source>
        <dbReference type="SAM" id="MobiDB-lite"/>
    </source>
</evidence>
<evidence type="ECO:0000313" key="3">
    <source>
        <dbReference type="Proteomes" id="UP000299102"/>
    </source>
</evidence>
<reference evidence="2 3" key="1">
    <citation type="journal article" date="2019" name="Commun. Biol.">
        <title>The bagworm genome reveals a unique fibroin gene that provides high tensile strength.</title>
        <authorList>
            <person name="Kono N."/>
            <person name="Nakamura H."/>
            <person name="Ohtoshi R."/>
            <person name="Tomita M."/>
            <person name="Numata K."/>
            <person name="Arakawa K."/>
        </authorList>
    </citation>
    <scope>NUCLEOTIDE SEQUENCE [LARGE SCALE GENOMIC DNA]</scope>
</reference>